<keyword evidence="1" id="KW-0175">Coiled coil</keyword>
<evidence type="ECO:0000313" key="3">
    <source>
        <dbReference type="Proteomes" id="UP000823486"/>
    </source>
</evidence>
<dbReference type="InterPro" id="IPR036465">
    <property type="entry name" value="vWFA_dom_sf"/>
</dbReference>
<protein>
    <submittedName>
        <fullName evidence="2">Uncharacterized protein</fullName>
    </submittedName>
</protein>
<dbReference type="Proteomes" id="UP000823486">
    <property type="component" value="Unassembled WGS sequence"/>
</dbReference>
<sequence length="176" mass="20151">METCGGDPVKAAKTLQDANIKAKVKIVGFDVDHEGQQQLKKVAEAGEGTYTTVSNQSELQSEIVEKWKPSIGQLVWTQGVTLVDTYNAMKNMNDIYNPLYQLSTNEKIRILDAVRFLMSEKLITEETRAQVSELANQMDQIRQEEFKKIKDEKETEREAARKEIEEKVVAWKAKWQ</sequence>
<evidence type="ECO:0000313" key="2">
    <source>
        <dbReference type="EMBL" id="MBM7691415.1"/>
    </source>
</evidence>
<organism evidence="2 3">
    <name type="scientific">Peribacillus deserti</name>
    <dbReference type="NCBI Taxonomy" id="673318"/>
    <lineage>
        <taxon>Bacteria</taxon>
        <taxon>Bacillati</taxon>
        <taxon>Bacillota</taxon>
        <taxon>Bacilli</taxon>
        <taxon>Bacillales</taxon>
        <taxon>Bacillaceae</taxon>
        <taxon>Peribacillus</taxon>
    </lineage>
</organism>
<name>A0ABS2QE25_9BACI</name>
<proteinExistence type="predicted"/>
<dbReference type="EMBL" id="JAFBFI010000002">
    <property type="protein sequence ID" value="MBM7691415.1"/>
    <property type="molecule type" value="Genomic_DNA"/>
</dbReference>
<reference evidence="2 3" key="1">
    <citation type="submission" date="2021-01" db="EMBL/GenBank/DDBJ databases">
        <title>Genomic Encyclopedia of Type Strains, Phase IV (KMG-IV): sequencing the most valuable type-strain genomes for metagenomic binning, comparative biology and taxonomic classification.</title>
        <authorList>
            <person name="Goeker M."/>
        </authorList>
    </citation>
    <scope>NUCLEOTIDE SEQUENCE [LARGE SCALE GENOMIC DNA]</scope>
    <source>
        <strain evidence="2 3">DSM 105482</strain>
    </source>
</reference>
<evidence type="ECO:0000256" key="1">
    <source>
        <dbReference type="SAM" id="Coils"/>
    </source>
</evidence>
<gene>
    <name evidence="2" type="ORF">JOC77_000820</name>
</gene>
<comment type="caution">
    <text evidence="2">The sequence shown here is derived from an EMBL/GenBank/DDBJ whole genome shotgun (WGS) entry which is preliminary data.</text>
</comment>
<accession>A0ABS2QE25</accession>
<feature type="coiled-coil region" evidence="1">
    <location>
        <begin position="124"/>
        <end position="170"/>
    </location>
</feature>
<keyword evidence="3" id="KW-1185">Reference proteome</keyword>
<dbReference type="Gene3D" id="3.40.50.410">
    <property type="entry name" value="von Willebrand factor, type A domain"/>
    <property type="match status" value="1"/>
</dbReference>